<gene>
    <name evidence="1" type="ORF">FK256_13985</name>
</gene>
<dbReference type="RefSeq" id="WP_021606480.1">
    <property type="nucleotide sequence ID" value="NZ_JASPFB010000024.1"/>
</dbReference>
<dbReference type="EMBL" id="VICB01000031">
    <property type="protein sequence ID" value="TQD41237.1"/>
    <property type="molecule type" value="Genomic_DNA"/>
</dbReference>
<protein>
    <submittedName>
        <fullName evidence="1">Uncharacterized protein</fullName>
    </submittedName>
</protein>
<dbReference type="AlphaFoldDB" id="A0A507ZWC5"/>
<dbReference type="Proteomes" id="UP000319010">
    <property type="component" value="Unassembled WGS sequence"/>
</dbReference>
<reference evidence="1 2" key="1">
    <citation type="submission" date="2019-06" db="EMBL/GenBank/DDBJ databases">
        <title>Draft genome sequence of Actinomyces johnsonii CCUG 34287T.</title>
        <authorList>
            <person name="Salva-Serra F."/>
            <person name="Cardew S."/>
            <person name="Moore E."/>
        </authorList>
    </citation>
    <scope>NUCLEOTIDE SEQUENCE [LARGE SCALE GENOMIC DNA]</scope>
    <source>
        <strain evidence="1 2">CCUG 34287</strain>
    </source>
</reference>
<organism evidence="1 2">
    <name type="scientific">Actinomyces johnsonii</name>
    <dbReference type="NCBI Taxonomy" id="544581"/>
    <lineage>
        <taxon>Bacteria</taxon>
        <taxon>Bacillati</taxon>
        <taxon>Actinomycetota</taxon>
        <taxon>Actinomycetes</taxon>
        <taxon>Actinomycetales</taxon>
        <taxon>Actinomycetaceae</taxon>
        <taxon>Actinomyces</taxon>
    </lineage>
</organism>
<accession>A0A507ZWC5</accession>
<evidence type="ECO:0000313" key="1">
    <source>
        <dbReference type="EMBL" id="TQD41237.1"/>
    </source>
</evidence>
<evidence type="ECO:0000313" key="2">
    <source>
        <dbReference type="Proteomes" id="UP000319010"/>
    </source>
</evidence>
<comment type="caution">
    <text evidence="1">The sequence shown here is derived from an EMBL/GenBank/DDBJ whole genome shotgun (WGS) entry which is preliminary data.</text>
</comment>
<name>A0A507ZWC5_9ACTO</name>
<proteinExistence type="predicted"/>
<sequence>MTGDETPRARWGLTTVQGLVDQSPYLPLEDPAEAVAERLLMLAHLTMNRDVWAGERLERYWGAFGDAVRGSAMSGTVVDWWCKFVDTMGGVPLGASGLLHEKNLLVRPGLLVPPVRDSRVLRVLDEWAPDLVDRTRMWVRTRREAAAERVRDTVFTNGGDLL</sequence>